<keyword evidence="3" id="KW-0238">DNA-binding</keyword>
<dbReference type="RefSeq" id="WP_120113652.1">
    <property type="nucleotide sequence ID" value="NZ_QXQB01000005.1"/>
</dbReference>
<feature type="region of interest" description="Disordered" evidence="4">
    <location>
        <begin position="529"/>
        <end position="562"/>
    </location>
</feature>
<evidence type="ECO:0000256" key="2">
    <source>
        <dbReference type="ARBA" id="ARBA00022840"/>
    </source>
</evidence>
<dbReference type="Gene3D" id="3.40.50.300">
    <property type="entry name" value="P-loop containing nucleotide triphosphate hydrolases"/>
    <property type="match status" value="1"/>
</dbReference>
<dbReference type="SMART" id="SM00534">
    <property type="entry name" value="MUTSac"/>
    <property type="match status" value="1"/>
</dbReference>
<sequence>MNEATLRKLEYDKIKQMTVELTVSVAGRRLAENMQPSLSKRQIEAWQTETFEASELLGSGASIPLSAMEGIEAFLVLLGKGRSYNEGELESLSVWLASVAQMKKYMRGKMHIAPTIASYAESLDDCKPLREELERCIRYGRLTDEASPDLGYVRRHIYSTEDKISRKMDHALSKYRSSLQESIVSKRRERFVLAVKRELRKQVPGTVLDESSSGQTLFIEPLDVSELQQELAEWRAAEERERIVVLSQLSQLAEEYAHALETDAQAMASFDFIMARGKLARGYEGRRVALSEQPVIWLKSARHPLLGAGSMPLDAELGMRWKQLIITGPNTGGKTVSLKTIGLLVLMAQSGLLIPAEEGSLLGIFRHVIADVGDGQSLEQSLSTFSSHIAVLKEMFDVADSRSLLLLDEMAAGTDPSEGIALSIAVLEMLLERGALVGATTHFNEIKSFAARTPGCQNGRMAFDPVTLKPLYRLEIGEAGDSHAFAIARRFGLPETVMLRAEQLLTDKKEHHENKDSIAVNSIRSEVVRKPTEEKKPSLMPSLGRPPLQHASELESTAEPAKPKRAFQKGDVVWIYPLKRSGFVYRPADERGNVIVQVKGEKLNFNQKRLKPYIAKEKLYPGESYDLDIVFESKEHRKVRHEMSRKHVEGLEIILPPE</sequence>
<gene>
    <name evidence="6" type="ORF">D3P09_22435</name>
</gene>
<feature type="domain" description="DNA mismatch repair proteins mutS family" evidence="5">
    <location>
        <begin position="403"/>
        <end position="419"/>
    </location>
</feature>
<dbReference type="Proteomes" id="UP000267798">
    <property type="component" value="Unassembled WGS sequence"/>
</dbReference>
<evidence type="ECO:0000313" key="6">
    <source>
        <dbReference type="EMBL" id="RJX37728.1"/>
    </source>
</evidence>
<dbReference type="InterPro" id="IPR027417">
    <property type="entry name" value="P-loop_NTPase"/>
</dbReference>
<dbReference type="GO" id="GO:0004519">
    <property type="term" value="F:endonuclease activity"/>
    <property type="evidence" value="ECO:0007669"/>
    <property type="project" value="InterPro"/>
</dbReference>
<dbReference type="SMART" id="SM00533">
    <property type="entry name" value="MUTSd"/>
    <property type="match status" value="1"/>
</dbReference>
<dbReference type="AlphaFoldDB" id="A0A3A6PFQ9"/>
<dbReference type="InterPro" id="IPR007696">
    <property type="entry name" value="DNA_mismatch_repair_MutS_core"/>
</dbReference>
<dbReference type="SUPFAM" id="SSF48334">
    <property type="entry name" value="DNA repair protein MutS, domain III"/>
    <property type="match status" value="1"/>
</dbReference>
<evidence type="ECO:0000256" key="1">
    <source>
        <dbReference type="ARBA" id="ARBA00022741"/>
    </source>
</evidence>
<reference evidence="6 7" key="1">
    <citation type="submission" date="2018-09" db="EMBL/GenBank/DDBJ databases">
        <title>Paenibacillus aracenensis nov. sp. isolated from a cave in southern Spain.</title>
        <authorList>
            <person name="Jurado V."/>
            <person name="Gutierrez-Patricio S."/>
            <person name="Gonzalez-Pimentel J.L."/>
            <person name="Miller A.Z."/>
            <person name="Laiz L."/>
            <person name="Saiz-Jimenez C."/>
        </authorList>
    </citation>
    <scope>NUCLEOTIDE SEQUENCE [LARGE SCALE GENOMIC DNA]</scope>
    <source>
        <strain evidence="6 7">JCM 19203</strain>
    </source>
</reference>
<comment type="caution">
    <text evidence="6">The sequence shown here is derived from an EMBL/GenBank/DDBJ whole genome shotgun (WGS) entry which is preliminary data.</text>
</comment>
<dbReference type="InterPro" id="IPR000432">
    <property type="entry name" value="DNA_mismatch_repair_MutS_C"/>
</dbReference>
<dbReference type="Pfam" id="PF00488">
    <property type="entry name" value="MutS_V"/>
    <property type="match status" value="1"/>
</dbReference>
<proteinExistence type="predicted"/>
<evidence type="ECO:0000313" key="7">
    <source>
        <dbReference type="Proteomes" id="UP000267798"/>
    </source>
</evidence>
<dbReference type="GO" id="GO:0045910">
    <property type="term" value="P:negative regulation of DNA recombination"/>
    <property type="evidence" value="ECO:0007669"/>
    <property type="project" value="InterPro"/>
</dbReference>
<evidence type="ECO:0000256" key="4">
    <source>
        <dbReference type="SAM" id="MobiDB-lite"/>
    </source>
</evidence>
<evidence type="ECO:0000256" key="3">
    <source>
        <dbReference type="ARBA" id="ARBA00023125"/>
    </source>
</evidence>
<organism evidence="6 7">
    <name type="scientific">Paenibacillus pinisoli</name>
    <dbReference type="NCBI Taxonomy" id="1276110"/>
    <lineage>
        <taxon>Bacteria</taxon>
        <taxon>Bacillati</taxon>
        <taxon>Bacillota</taxon>
        <taxon>Bacilli</taxon>
        <taxon>Bacillales</taxon>
        <taxon>Paenibacillaceae</taxon>
        <taxon>Paenibacillus</taxon>
    </lineage>
</organism>
<dbReference type="InterPro" id="IPR036187">
    <property type="entry name" value="DNA_mismatch_repair_MutS_sf"/>
</dbReference>
<keyword evidence="1" id="KW-0547">Nucleotide-binding</keyword>
<accession>A0A3A6PFQ9</accession>
<dbReference type="OrthoDB" id="9808166at2"/>
<dbReference type="EMBL" id="QXQB01000005">
    <property type="protein sequence ID" value="RJX37728.1"/>
    <property type="molecule type" value="Genomic_DNA"/>
</dbReference>
<protein>
    <submittedName>
        <fullName evidence="6">DNA mismatch repair protein MutS</fullName>
    </submittedName>
</protein>
<dbReference type="PANTHER" id="PTHR48466:SF2">
    <property type="entry name" value="OS10G0509000 PROTEIN"/>
    <property type="match status" value="1"/>
</dbReference>
<dbReference type="PANTHER" id="PTHR48466">
    <property type="entry name" value="OS10G0509000 PROTEIN-RELATED"/>
    <property type="match status" value="1"/>
</dbReference>
<dbReference type="GO" id="GO:0006298">
    <property type="term" value="P:mismatch repair"/>
    <property type="evidence" value="ECO:0007669"/>
    <property type="project" value="InterPro"/>
</dbReference>
<dbReference type="GO" id="GO:0030983">
    <property type="term" value="F:mismatched DNA binding"/>
    <property type="evidence" value="ECO:0007669"/>
    <property type="project" value="InterPro"/>
</dbReference>
<name>A0A3A6PFQ9_9BACL</name>
<dbReference type="InterPro" id="IPR005747">
    <property type="entry name" value="MutS2"/>
</dbReference>
<dbReference type="PROSITE" id="PS00486">
    <property type="entry name" value="DNA_MISMATCH_REPAIR_2"/>
    <property type="match status" value="1"/>
</dbReference>
<dbReference type="InterPro" id="IPR045076">
    <property type="entry name" value="MutS"/>
</dbReference>
<dbReference type="GO" id="GO:0140664">
    <property type="term" value="F:ATP-dependent DNA damage sensor activity"/>
    <property type="evidence" value="ECO:0007669"/>
    <property type="project" value="InterPro"/>
</dbReference>
<dbReference type="NCBIfam" id="TIGR01069">
    <property type="entry name" value="mutS2"/>
    <property type="match status" value="1"/>
</dbReference>
<keyword evidence="2" id="KW-0067">ATP-binding</keyword>
<keyword evidence="7" id="KW-1185">Reference proteome</keyword>
<dbReference type="GO" id="GO:0016887">
    <property type="term" value="F:ATP hydrolysis activity"/>
    <property type="evidence" value="ECO:0007669"/>
    <property type="project" value="InterPro"/>
</dbReference>
<dbReference type="SUPFAM" id="SSF52540">
    <property type="entry name" value="P-loop containing nucleoside triphosphate hydrolases"/>
    <property type="match status" value="1"/>
</dbReference>
<dbReference type="GO" id="GO:0005524">
    <property type="term" value="F:ATP binding"/>
    <property type="evidence" value="ECO:0007669"/>
    <property type="project" value="UniProtKB-KW"/>
</dbReference>
<evidence type="ECO:0000259" key="5">
    <source>
        <dbReference type="PROSITE" id="PS00486"/>
    </source>
</evidence>